<organism evidence="1 2">
    <name type="scientific">Alkalibacterium olivapovliticus</name>
    <dbReference type="NCBI Taxonomy" id="99907"/>
    <lineage>
        <taxon>Bacteria</taxon>
        <taxon>Bacillati</taxon>
        <taxon>Bacillota</taxon>
        <taxon>Bacilli</taxon>
        <taxon>Lactobacillales</taxon>
        <taxon>Carnobacteriaceae</taxon>
        <taxon>Alkalibacterium</taxon>
    </lineage>
</organism>
<name>A0A2T0W118_9LACT</name>
<protein>
    <submittedName>
        <fullName evidence="1">Uncharacterized protein</fullName>
    </submittedName>
</protein>
<evidence type="ECO:0000313" key="1">
    <source>
        <dbReference type="EMBL" id="PRY78633.1"/>
    </source>
</evidence>
<comment type="caution">
    <text evidence="1">The sequence shown here is derived from an EMBL/GenBank/DDBJ whole genome shotgun (WGS) entry which is preliminary data.</text>
</comment>
<dbReference type="OrthoDB" id="5638364at2"/>
<sequence length="150" mass="18121">MKINLTKKQYRSLIDLVHLGDMMVNGIRTTDKVEEYEELREYIYSFAKQMGCEDIVKYDAKYGMHFETRDFETGKIQEYISEYDNEVFWTELPSRLADRDMIRLQKLTGELTDREEWLRKVWAKEEEYQIEFETNGLENVEVKFQSNKES</sequence>
<gene>
    <name evidence="1" type="ORF">CLV38_1254</name>
</gene>
<accession>A0A2T0W118</accession>
<dbReference type="EMBL" id="PVTO01000025">
    <property type="protein sequence ID" value="PRY78633.1"/>
    <property type="molecule type" value="Genomic_DNA"/>
</dbReference>
<evidence type="ECO:0000313" key="2">
    <source>
        <dbReference type="Proteomes" id="UP000238205"/>
    </source>
</evidence>
<keyword evidence="2" id="KW-1185">Reference proteome</keyword>
<dbReference type="RefSeq" id="WP_106195339.1">
    <property type="nucleotide sequence ID" value="NZ_PVTO01000025.1"/>
</dbReference>
<proteinExistence type="predicted"/>
<dbReference type="AlphaFoldDB" id="A0A2T0W118"/>
<dbReference type="Proteomes" id="UP000238205">
    <property type="component" value="Unassembled WGS sequence"/>
</dbReference>
<reference evidence="1 2" key="1">
    <citation type="submission" date="2018-03" db="EMBL/GenBank/DDBJ databases">
        <title>Genomic Encyclopedia of Archaeal and Bacterial Type Strains, Phase II (KMG-II): from individual species to whole genera.</title>
        <authorList>
            <person name="Goeker M."/>
        </authorList>
    </citation>
    <scope>NUCLEOTIDE SEQUENCE [LARGE SCALE GENOMIC DNA]</scope>
    <source>
        <strain evidence="1 2">DSM 13175</strain>
    </source>
</reference>